<reference evidence="1 2" key="1">
    <citation type="submission" date="2021-06" db="EMBL/GenBank/DDBJ databases">
        <authorList>
            <person name="Palmer J.M."/>
        </authorList>
    </citation>
    <scope>NUCLEOTIDE SEQUENCE [LARGE SCALE GENOMIC DNA]</scope>
    <source>
        <strain evidence="2">if_2019</strain>
        <tissue evidence="1">Muscle</tissue>
    </source>
</reference>
<gene>
    <name evidence="1" type="ORF">ILYODFUR_001092</name>
</gene>
<keyword evidence="2" id="KW-1185">Reference proteome</keyword>
<accession>A0ABV0T703</accession>
<comment type="caution">
    <text evidence="1">The sequence shown here is derived from an EMBL/GenBank/DDBJ whole genome shotgun (WGS) entry which is preliminary data.</text>
</comment>
<organism evidence="1 2">
    <name type="scientific">Ilyodon furcidens</name>
    <name type="common">goldbreast splitfin</name>
    <dbReference type="NCBI Taxonomy" id="33524"/>
    <lineage>
        <taxon>Eukaryota</taxon>
        <taxon>Metazoa</taxon>
        <taxon>Chordata</taxon>
        <taxon>Craniata</taxon>
        <taxon>Vertebrata</taxon>
        <taxon>Euteleostomi</taxon>
        <taxon>Actinopterygii</taxon>
        <taxon>Neopterygii</taxon>
        <taxon>Teleostei</taxon>
        <taxon>Neoteleostei</taxon>
        <taxon>Acanthomorphata</taxon>
        <taxon>Ovalentaria</taxon>
        <taxon>Atherinomorphae</taxon>
        <taxon>Cyprinodontiformes</taxon>
        <taxon>Goodeidae</taxon>
        <taxon>Ilyodon</taxon>
    </lineage>
</organism>
<proteinExistence type="predicted"/>
<evidence type="ECO:0000313" key="1">
    <source>
        <dbReference type="EMBL" id="MEQ2227713.1"/>
    </source>
</evidence>
<name>A0ABV0T703_9TELE</name>
<dbReference type="EMBL" id="JAHRIQ010023217">
    <property type="protein sequence ID" value="MEQ2227713.1"/>
    <property type="molecule type" value="Genomic_DNA"/>
</dbReference>
<dbReference type="Proteomes" id="UP001482620">
    <property type="component" value="Unassembled WGS sequence"/>
</dbReference>
<sequence>MQGKFGGPLNTGTQRIPFFSFEVSSNALQRPSTRMTAQELDEGGPGSPCAPDSSFSCCEVVVSFQRWISASFTSWIFTDFLYPFISSTQDPNSDSDSVAIFSGIPSTRNGKLNIIFIIAFPYEENKISIIYNNLKFKRIDI</sequence>
<evidence type="ECO:0000313" key="2">
    <source>
        <dbReference type="Proteomes" id="UP001482620"/>
    </source>
</evidence>
<protein>
    <submittedName>
        <fullName evidence="1">Uncharacterized protein</fullName>
    </submittedName>
</protein>